<dbReference type="AlphaFoldDB" id="A0A6H5H5P5"/>
<keyword evidence="4" id="KW-0732">Signal</keyword>
<keyword evidence="7" id="KW-0325">Glycoprotein</keyword>
<keyword evidence="6" id="KW-1015">Disulfide bond</keyword>
<dbReference type="InterPro" id="IPR029033">
    <property type="entry name" value="His_PPase_superfam"/>
</dbReference>
<dbReference type="InterPro" id="IPR000560">
    <property type="entry name" value="His_Pase_clade-2"/>
</dbReference>
<dbReference type="EMBL" id="CADCXU010025611">
    <property type="protein sequence ID" value="CAB0012647.1"/>
    <property type="molecule type" value="Genomic_DNA"/>
</dbReference>
<proteinExistence type="inferred from homology"/>
<organism evidence="8 9">
    <name type="scientific">Nesidiocoris tenuis</name>
    <dbReference type="NCBI Taxonomy" id="355587"/>
    <lineage>
        <taxon>Eukaryota</taxon>
        <taxon>Metazoa</taxon>
        <taxon>Ecdysozoa</taxon>
        <taxon>Arthropoda</taxon>
        <taxon>Hexapoda</taxon>
        <taxon>Insecta</taxon>
        <taxon>Pterygota</taxon>
        <taxon>Neoptera</taxon>
        <taxon>Paraneoptera</taxon>
        <taxon>Hemiptera</taxon>
        <taxon>Heteroptera</taxon>
        <taxon>Panheteroptera</taxon>
        <taxon>Cimicomorpha</taxon>
        <taxon>Miridae</taxon>
        <taxon>Dicyphina</taxon>
        <taxon>Nesidiocoris</taxon>
    </lineage>
</organism>
<keyword evidence="9" id="KW-1185">Reference proteome</keyword>
<evidence type="ECO:0000313" key="8">
    <source>
        <dbReference type="EMBL" id="CAB0012647.1"/>
    </source>
</evidence>
<dbReference type="Proteomes" id="UP000479000">
    <property type="component" value="Unassembled WGS sequence"/>
</dbReference>
<evidence type="ECO:0000256" key="2">
    <source>
        <dbReference type="ARBA" id="ARBA00005375"/>
    </source>
</evidence>
<reference evidence="8 9" key="1">
    <citation type="submission" date="2020-02" db="EMBL/GenBank/DDBJ databases">
        <authorList>
            <person name="Ferguson B K."/>
        </authorList>
    </citation>
    <scope>NUCLEOTIDE SEQUENCE [LARGE SCALE GENOMIC DNA]</scope>
</reference>
<name>A0A6H5H5P5_9HEMI</name>
<protein>
    <recommendedName>
        <fullName evidence="3">acid phosphatase</fullName>
        <ecNumber evidence="3">3.1.3.2</ecNumber>
    </recommendedName>
</protein>
<keyword evidence="5" id="KW-0378">Hydrolase</keyword>
<dbReference type="PANTHER" id="PTHR11567">
    <property type="entry name" value="ACID PHOSPHATASE-RELATED"/>
    <property type="match status" value="1"/>
</dbReference>
<evidence type="ECO:0000256" key="5">
    <source>
        <dbReference type="ARBA" id="ARBA00022801"/>
    </source>
</evidence>
<dbReference type="Gene3D" id="3.40.50.1240">
    <property type="entry name" value="Phosphoglycerate mutase-like"/>
    <property type="match status" value="1"/>
</dbReference>
<evidence type="ECO:0000256" key="6">
    <source>
        <dbReference type="ARBA" id="ARBA00023157"/>
    </source>
</evidence>
<evidence type="ECO:0000256" key="4">
    <source>
        <dbReference type="ARBA" id="ARBA00022729"/>
    </source>
</evidence>
<dbReference type="Pfam" id="PF00328">
    <property type="entry name" value="His_Phos_2"/>
    <property type="match status" value="1"/>
</dbReference>
<evidence type="ECO:0000256" key="7">
    <source>
        <dbReference type="ARBA" id="ARBA00023180"/>
    </source>
</evidence>
<dbReference type="OrthoDB" id="6628248at2759"/>
<accession>A0A6H5H5P5</accession>
<gene>
    <name evidence="8" type="ORF">NTEN_LOCUS17354</name>
</gene>
<comment type="catalytic activity">
    <reaction evidence="1">
        <text>a phosphate monoester + H2O = an alcohol + phosphate</text>
        <dbReference type="Rhea" id="RHEA:15017"/>
        <dbReference type="ChEBI" id="CHEBI:15377"/>
        <dbReference type="ChEBI" id="CHEBI:30879"/>
        <dbReference type="ChEBI" id="CHEBI:43474"/>
        <dbReference type="ChEBI" id="CHEBI:67140"/>
        <dbReference type="EC" id="3.1.3.2"/>
    </reaction>
</comment>
<dbReference type="SUPFAM" id="SSF53254">
    <property type="entry name" value="Phosphoglycerate mutase-like"/>
    <property type="match status" value="1"/>
</dbReference>
<dbReference type="InterPro" id="IPR050645">
    <property type="entry name" value="Histidine_acid_phosphatase"/>
</dbReference>
<dbReference type="GO" id="GO:0003993">
    <property type="term" value="F:acid phosphatase activity"/>
    <property type="evidence" value="ECO:0007669"/>
    <property type="project" value="UniProtKB-EC"/>
</dbReference>
<evidence type="ECO:0000256" key="3">
    <source>
        <dbReference type="ARBA" id="ARBA00012646"/>
    </source>
</evidence>
<evidence type="ECO:0000313" key="9">
    <source>
        <dbReference type="Proteomes" id="UP000479000"/>
    </source>
</evidence>
<dbReference type="CDD" id="cd07061">
    <property type="entry name" value="HP_HAP_like"/>
    <property type="match status" value="1"/>
</dbReference>
<evidence type="ECO:0000256" key="1">
    <source>
        <dbReference type="ARBA" id="ARBA00000032"/>
    </source>
</evidence>
<sequence length="206" mass="23641">MNAYLLGQRLRSRYDKILTPYYKSSNFRAISTRVERAMMSANLVLAGLYPPQDHQKWSEEINWAPIPVHPSEMSGEFFNCNRLHHEVITSLRNFGPEQWQALVKFLQEKNEKIVDTERPIKEIISRYDTAMAKACLGGIWDVLAGHIVNLLKGSHNVTMYSAHDIQLYLLFGAFGLTMQKPPLPTACVMIELHRNEDGKNVIKVRT</sequence>
<dbReference type="PANTHER" id="PTHR11567:SF211">
    <property type="entry name" value="PROSTATIC ACID PHOSPHATASE"/>
    <property type="match status" value="1"/>
</dbReference>
<comment type="similarity">
    <text evidence="2">Belongs to the histidine acid phosphatase family.</text>
</comment>
<dbReference type="EC" id="3.1.3.2" evidence="3"/>